<dbReference type="InterPro" id="IPR003598">
    <property type="entry name" value="Ig_sub2"/>
</dbReference>
<evidence type="ECO:0000256" key="15">
    <source>
        <dbReference type="SAM" id="Phobius"/>
    </source>
</evidence>
<dbReference type="SMART" id="SM00408">
    <property type="entry name" value="IGc2"/>
    <property type="match status" value="6"/>
</dbReference>
<evidence type="ECO:0000256" key="6">
    <source>
        <dbReference type="ARBA" id="ARBA00022737"/>
    </source>
</evidence>
<keyword evidence="5 16" id="KW-0732">Signal</keyword>
<dbReference type="PANTHER" id="PTHR44170">
    <property type="entry name" value="PROTEIN SIDEKICK"/>
    <property type="match status" value="1"/>
</dbReference>
<feature type="chain" id="PRO_5007425114" evidence="16">
    <location>
        <begin position="24"/>
        <end position="1265"/>
    </location>
</feature>
<dbReference type="SUPFAM" id="SSF48726">
    <property type="entry name" value="Immunoglobulin"/>
    <property type="match status" value="6"/>
</dbReference>
<keyword evidence="6" id="KW-0677">Repeat</keyword>
<dbReference type="GO" id="GO:0007420">
    <property type="term" value="P:brain development"/>
    <property type="evidence" value="ECO:0007669"/>
    <property type="project" value="TreeGrafter"/>
</dbReference>
<evidence type="ECO:0000256" key="5">
    <source>
        <dbReference type="ARBA" id="ARBA00022729"/>
    </source>
</evidence>
<keyword evidence="9 15" id="KW-0472">Membrane</keyword>
<dbReference type="FunFam" id="2.60.40.10:FF:001718">
    <property type="entry name" value="Neuroglian, isoform D"/>
    <property type="match status" value="1"/>
</dbReference>
<dbReference type="CDD" id="cd00063">
    <property type="entry name" value="FN3"/>
    <property type="match status" value="4"/>
</dbReference>
<dbReference type="PROSITE" id="PS50835">
    <property type="entry name" value="IG_LIKE"/>
    <property type="match status" value="6"/>
</dbReference>
<dbReference type="SUPFAM" id="SSF49265">
    <property type="entry name" value="Fibronectin type III"/>
    <property type="match status" value="3"/>
</dbReference>
<dbReference type="FunFam" id="2.60.40.10:FF:001687">
    <property type="entry name" value="Neuroglian, isoform E"/>
    <property type="match status" value="1"/>
</dbReference>
<dbReference type="GO" id="GO:0008366">
    <property type="term" value="P:axon ensheathment"/>
    <property type="evidence" value="ECO:0007669"/>
    <property type="project" value="UniProtKB-ARBA"/>
</dbReference>
<evidence type="ECO:0000256" key="14">
    <source>
        <dbReference type="SAM" id="MobiDB-lite"/>
    </source>
</evidence>
<dbReference type="GO" id="GO:0021682">
    <property type="term" value="P:nerve maturation"/>
    <property type="evidence" value="ECO:0007669"/>
    <property type="project" value="UniProtKB-ARBA"/>
</dbReference>
<evidence type="ECO:0000256" key="2">
    <source>
        <dbReference type="ARBA" id="ARBA00004479"/>
    </source>
</evidence>
<proteinExistence type="predicted"/>
<evidence type="ECO:0000256" key="16">
    <source>
        <dbReference type="SAM" id="SignalP"/>
    </source>
</evidence>
<keyword evidence="11" id="KW-0325">Glycoprotein</keyword>
<dbReference type="GO" id="GO:0061343">
    <property type="term" value="P:cell adhesion involved in heart morphogenesis"/>
    <property type="evidence" value="ECO:0007669"/>
    <property type="project" value="UniProtKB-ARBA"/>
</dbReference>
<evidence type="ECO:0000256" key="7">
    <source>
        <dbReference type="ARBA" id="ARBA00022889"/>
    </source>
</evidence>
<dbReference type="Gene3D" id="2.60.40.10">
    <property type="entry name" value="Immunoglobulins"/>
    <property type="match status" value="10"/>
</dbReference>
<evidence type="ECO:0000256" key="3">
    <source>
        <dbReference type="ARBA" id="ARBA00022475"/>
    </source>
</evidence>
<dbReference type="EMBL" id="GDIQ01043896">
    <property type="protein sequence ID" value="JAN50841.1"/>
    <property type="molecule type" value="Transcribed_RNA"/>
</dbReference>
<dbReference type="InterPro" id="IPR036116">
    <property type="entry name" value="FN3_sf"/>
</dbReference>
<dbReference type="GO" id="GO:0030424">
    <property type="term" value="C:axon"/>
    <property type="evidence" value="ECO:0007669"/>
    <property type="project" value="TreeGrafter"/>
</dbReference>
<dbReference type="FunFam" id="2.60.40.10:FF:001928">
    <property type="entry name" value="neuroglian isoform X2"/>
    <property type="match status" value="1"/>
</dbReference>
<dbReference type="GO" id="GO:0019991">
    <property type="term" value="P:septate junction assembly"/>
    <property type="evidence" value="ECO:0007669"/>
    <property type="project" value="UniProtKB-ARBA"/>
</dbReference>
<keyword evidence="4 15" id="KW-0812">Transmembrane</keyword>
<evidence type="ECO:0000313" key="17">
    <source>
        <dbReference type="EMBL" id="JAN50841.1"/>
    </source>
</evidence>
<feature type="compositionally biased region" description="Low complexity" evidence="14">
    <location>
        <begin position="1185"/>
        <end position="1196"/>
    </location>
</feature>
<dbReference type="SMART" id="SM00060">
    <property type="entry name" value="FN3"/>
    <property type="match status" value="5"/>
</dbReference>
<dbReference type="GO" id="GO:0007411">
    <property type="term" value="P:axon guidance"/>
    <property type="evidence" value="ECO:0007669"/>
    <property type="project" value="TreeGrafter"/>
</dbReference>
<keyword evidence="10" id="KW-1015">Disulfide bond</keyword>
<dbReference type="PROSITE" id="PS50853">
    <property type="entry name" value="FN3"/>
    <property type="match status" value="4"/>
</dbReference>
<evidence type="ECO:0000256" key="8">
    <source>
        <dbReference type="ARBA" id="ARBA00022989"/>
    </source>
</evidence>
<dbReference type="InterPro" id="IPR007110">
    <property type="entry name" value="Ig-like_dom"/>
</dbReference>
<keyword evidence="12" id="KW-0393">Immunoglobulin domain</keyword>
<name>A0A0P6FV98_9CRUS</name>
<accession>A0A0P6FV98</accession>
<feature type="signal peptide" evidence="16">
    <location>
        <begin position="1"/>
        <end position="23"/>
    </location>
</feature>
<evidence type="ECO:0000256" key="13">
    <source>
        <dbReference type="ARBA" id="ARBA00060461"/>
    </source>
</evidence>
<dbReference type="Pfam" id="PF13927">
    <property type="entry name" value="Ig_3"/>
    <property type="match status" value="2"/>
</dbReference>
<dbReference type="Pfam" id="PF07679">
    <property type="entry name" value="I-set"/>
    <property type="match status" value="3"/>
</dbReference>
<keyword evidence="8 15" id="KW-1133">Transmembrane helix</keyword>
<dbReference type="InterPro" id="IPR003961">
    <property type="entry name" value="FN3_dom"/>
</dbReference>
<feature type="region of interest" description="Disordered" evidence="14">
    <location>
        <begin position="1180"/>
        <end position="1213"/>
    </location>
</feature>
<protein>
    <submittedName>
        <fullName evidence="17">Neuronal cell adhesion molecule</fullName>
    </submittedName>
</protein>
<evidence type="ECO:0000256" key="1">
    <source>
        <dbReference type="ARBA" id="ARBA00004236"/>
    </source>
</evidence>
<evidence type="ECO:0000256" key="9">
    <source>
        <dbReference type="ARBA" id="ARBA00023136"/>
    </source>
</evidence>
<dbReference type="Pfam" id="PF00041">
    <property type="entry name" value="fn3"/>
    <property type="match status" value="3"/>
</dbReference>
<dbReference type="FunFam" id="2.60.40.10:FF:000005">
    <property type="entry name" value="Neuronal cell adhesion molecule"/>
    <property type="match status" value="1"/>
</dbReference>
<evidence type="ECO:0000256" key="12">
    <source>
        <dbReference type="ARBA" id="ARBA00023319"/>
    </source>
</evidence>
<dbReference type="InterPro" id="IPR003599">
    <property type="entry name" value="Ig_sub"/>
</dbReference>
<keyword evidence="7" id="KW-0130">Cell adhesion</keyword>
<evidence type="ECO:0000256" key="11">
    <source>
        <dbReference type="ARBA" id="ARBA00023180"/>
    </source>
</evidence>
<dbReference type="InterPro" id="IPR036179">
    <property type="entry name" value="Ig-like_dom_sf"/>
</dbReference>
<evidence type="ECO:0000256" key="10">
    <source>
        <dbReference type="ARBA" id="ARBA00023157"/>
    </source>
</evidence>
<dbReference type="GO" id="GO:0098632">
    <property type="term" value="F:cell-cell adhesion mediator activity"/>
    <property type="evidence" value="ECO:0007669"/>
    <property type="project" value="TreeGrafter"/>
</dbReference>
<dbReference type="Pfam" id="PF13882">
    <property type="entry name" value="Bravo_FIGEY"/>
    <property type="match status" value="1"/>
</dbReference>
<sequence>MAGPRLGTSGLLMVLFCMASTSAMVQSPPQIVKQPPSDELLFQVAQRIDENDKPFIIECEAEGEPGPKYRWVKNGFDFLWQSYDDRISQQPGRGTLVITTPRDEDIGQYQCFASNEWGTATSNSVFVRKSDLNSFKDEPPMTVSAQEGSPFSLRCQPPDGWPKPSVYWMMQNSNGALRSINSSRMTVDPEGTLWFSNVTREDTSDDFVYACSATSLFRNEYKLGNKVYLDVIATGSAAAQNRHEPVSQYVSRKNAVAHRGKSIELWCVFGGTPLPQIRWTKEGAALPAGRTTYSSYGKTLIIKSVDSEDAGNYECEASNGVGLAKSYSISLQVLAAPYFTVEPEVYVGAEDEVAEFRCEANGSPSPEIKWIHNGKPLEEAAVNPRRKVFPNRIVIERLQKSDTGNYGCNATNSIGYVYKDVYLNVLALAPDIEDAPDDTATVDGLAVNLTCKVFGSPKPLVKWIRDGLELTGGRYRVMDSGDLEIRDVTFTDAGVYSCHATNKFGSANANGTLIVKERTVIRDGPEDYEVAAGQTATFRCNAVADSSLNMTIEWLHADQLIDFEQEPRFVQSQDSSLTITKTTELDTGDYTCRAKTILDMAEDKATLIVQDVPNRPRMVGIQCNNRDAAIEWTPSGDNRAPILTYTIQFNTSFTPDSWEVSFENVPATETRFKVEMSPWSNYTFRVIARNKIGPSLPSDHSSMCTTPPDVPNKNPDNVEGRGTSPTNLVVTWNPMPEIEHNGRNFHYRVYWRRDIPGEDWNIEMISDWRQSSILIPNQPTFKRYRIKVVAFNQVGEANVAAQEVTGYSGEDVPLEAPSNFTLNQIIDERSAILSWNPVNTDSVQGHFKGYKIETWTEKEGEIRAREMISNASKAFVNKFVPHTVNLVRVRVINSAYRGPASDILSFKTPEGRPGPVDYFEAAPLGSSAFYLIWKQPEEPNGNLRGYKIFYEKVEGTKIGPQIEREPPIRDPTQTRAKLAGLEPNTKYRLHIKAMTIAGEGDDYYIERSTRNGNAYPPDKPQFTWNQVTLDNGMPAIKVVWHPNVDGQPGSHFFVQFRRKGETIYIKSEDEFDENFIILRGLEPNQLYEICAVVVDGDYFTESDPEEVEMYADGPYIQGSSAVASTGWFIGMMLALALLLLVLVLVCIIKRNRGGKYAVHEREATHGRKDFNEDAGFHEYSQPVGSSRAPSKASLSSGAKMPPESKITTPWPNTEKEKPVKAFIIQFNLCIPIHHTACNRSPKFALVYQSMRQTPTFIASGKTWDP</sequence>
<evidence type="ECO:0000256" key="4">
    <source>
        <dbReference type="ARBA" id="ARBA00022692"/>
    </source>
</evidence>
<dbReference type="GO" id="GO:0005918">
    <property type="term" value="C:septate junction"/>
    <property type="evidence" value="ECO:0007669"/>
    <property type="project" value="UniProtKB-SubCell"/>
</dbReference>
<dbReference type="InterPro" id="IPR013783">
    <property type="entry name" value="Ig-like_fold"/>
</dbReference>
<dbReference type="GO" id="GO:0005886">
    <property type="term" value="C:plasma membrane"/>
    <property type="evidence" value="ECO:0007669"/>
    <property type="project" value="UniProtKB-SubCell"/>
</dbReference>
<dbReference type="InterPro" id="IPR013098">
    <property type="entry name" value="Ig_I-set"/>
</dbReference>
<dbReference type="FunFam" id="2.60.40.10:FF:000004">
    <property type="entry name" value="DCC isoform 1"/>
    <property type="match status" value="1"/>
</dbReference>
<keyword evidence="3" id="KW-1003">Cell membrane</keyword>
<dbReference type="FunFam" id="2.60.40.10:FF:000047">
    <property type="entry name" value="Contactin 1"/>
    <property type="match status" value="1"/>
</dbReference>
<dbReference type="SMART" id="SM00409">
    <property type="entry name" value="IG"/>
    <property type="match status" value="6"/>
</dbReference>
<comment type="subcellular location">
    <subcellularLocation>
        <location evidence="13">Cell junction</location>
        <location evidence="13">Septate junction</location>
    </subcellularLocation>
    <subcellularLocation>
        <location evidence="1">Cell membrane</location>
    </subcellularLocation>
    <subcellularLocation>
        <location evidence="2">Membrane</location>
        <topology evidence="2">Single-pass type I membrane protein</topology>
    </subcellularLocation>
</comment>
<feature type="transmembrane region" description="Helical" evidence="15">
    <location>
        <begin position="1127"/>
        <end position="1148"/>
    </location>
</feature>
<organism evidence="17">
    <name type="scientific">Daphnia magna</name>
    <dbReference type="NCBI Taxonomy" id="35525"/>
    <lineage>
        <taxon>Eukaryota</taxon>
        <taxon>Metazoa</taxon>
        <taxon>Ecdysozoa</taxon>
        <taxon>Arthropoda</taxon>
        <taxon>Crustacea</taxon>
        <taxon>Branchiopoda</taxon>
        <taxon>Diplostraca</taxon>
        <taxon>Cladocera</taxon>
        <taxon>Anomopoda</taxon>
        <taxon>Daphniidae</taxon>
        <taxon>Daphnia</taxon>
    </lineage>
</organism>
<dbReference type="FunFam" id="2.60.40.10:FF:000035">
    <property type="entry name" value="Contactin 1"/>
    <property type="match status" value="1"/>
</dbReference>
<dbReference type="FunFam" id="2.60.40.10:FF:000028">
    <property type="entry name" value="Neuronal cell adhesion molecule"/>
    <property type="match status" value="1"/>
</dbReference>
<dbReference type="FunFam" id="2.60.40.10:FF:000032">
    <property type="entry name" value="palladin isoform X1"/>
    <property type="match status" value="1"/>
</dbReference>
<dbReference type="AlphaFoldDB" id="A0A0P6FV98"/>
<dbReference type="PANTHER" id="PTHR44170:SF6">
    <property type="entry name" value="CONTACTIN"/>
    <property type="match status" value="1"/>
</dbReference>
<dbReference type="GO" id="GO:0060857">
    <property type="term" value="P:establishment of glial blood-brain barrier"/>
    <property type="evidence" value="ECO:0007669"/>
    <property type="project" value="UniProtKB-ARBA"/>
</dbReference>
<dbReference type="OrthoDB" id="6244967at2759"/>
<dbReference type="InterPro" id="IPR026966">
    <property type="entry name" value="Neurofascin/L1/NrCAM_C"/>
</dbReference>
<reference evidence="17" key="1">
    <citation type="submission" date="2015-10" db="EMBL/GenBank/DDBJ databases">
        <title>EvidentialGene: Evidence-directed Construction of Complete mRNA Transcriptomes without Genomes.</title>
        <authorList>
            <person name="Gilbert D.G."/>
        </authorList>
    </citation>
    <scope>NUCLEOTIDE SEQUENCE</scope>
</reference>